<keyword evidence="4" id="KW-1185">Reference proteome</keyword>
<evidence type="ECO:0000256" key="1">
    <source>
        <dbReference type="SAM" id="MobiDB-lite"/>
    </source>
</evidence>
<keyword evidence="2" id="KW-0472">Membrane</keyword>
<organism evidence="3 4">
    <name type="scientific">Cucumis sativus</name>
    <name type="common">Cucumber</name>
    <dbReference type="NCBI Taxonomy" id="3659"/>
    <lineage>
        <taxon>Eukaryota</taxon>
        <taxon>Viridiplantae</taxon>
        <taxon>Streptophyta</taxon>
        <taxon>Embryophyta</taxon>
        <taxon>Tracheophyta</taxon>
        <taxon>Spermatophyta</taxon>
        <taxon>Magnoliopsida</taxon>
        <taxon>eudicotyledons</taxon>
        <taxon>Gunneridae</taxon>
        <taxon>Pentapetalae</taxon>
        <taxon>rosids</taxon>
        <taxon>fabids</taxon>
        <taxon>Cucurbitales</taxon>
        <taxon>Cucurbitaceae</taxon>
        <taxon>Benincaseae</taxon>
        <taxon>Cucumis</taxon>
    </lineage>
</organism>
<dbReference type="PANTHER" id="PTHR34575:SF6">
    <property type="entry name" value="EXPRESSED PROTEIN"/>
    <property type="match status" value="1"/>
</dbReference>
<dbReference type="eggNOG" id="ENOG502S1GI">
    <property type="taxonomic scope" value="Eukaryota"/>
</dbReference>
<dbReference type="Pfam" id="PF11947">
    <property type="entry name" value="DUF3464"/>
    <property type="match status" value="1"/>
</dbReference>
<evidence type="ECO:0000313" key="4">
    <source>
        <dbReference type="Proteomes" id="UP000029981"/>
    </source>
</evidence>
<dbReference type="STRING" id="3659.A0A0A0LLM4"/>
<name>A0A0A0LLM4_CUCSA</name>
<evidence type="ECO:0000256" key="2">
    <source>
        <dbReference type="SAM" id="Phobius"/>
    </source>
</evidence>
<reference evidence="3 4" key="4">
    <citation type="journal article" date="2011" name="BMC Genomics">
        <title>RNA-Seq improves annotation of protein-coding genes in the cucumber genome.</title>
        <authorList>
            <person name="Li Z."/>
            <person name="Zhang Z."/>
            <person name="Yan P."/>
            <person name="Huang S."/>
            <person name="Fei Z."/>
            <person name="Lin K."/>
        </authorList>
    </citation>
    <scope>NUCLEOTIDE SEQUENCE [LARGE SCALE GENOMIC DNA]</scope>
    <source>
        <strain evidence="4">cv. 9930</strain>
    </source>
</reference>
<protein>
    <submittedName>
        <fullName evidence="3">Uncharacterized protein</fullName>
    </submittedName>
</protein>
<reference evidence="3 4" key="3">
    <citation type="journal article" date="2010" name="BMC Genomics">
        <title>Transcriptome sequencing and comparative analysis of cucumber flowers with different sex types.</title>
        <authorList>
            <person name="Guo S."/>
            <person name="Zheng Y."/>
            <person name="Joung J.G."/>
            <person name="Liu S."/>
            <person name="Zhang Z."/>
            <person name="Crasta O.R."/>
            <person name="Sobral B.W."/>
            <person name="Xu Y."/>
            <person name="Huang S."/>
            <person name="Fei Z."/>
        </authorList>
    </citation>
    <scope>NUCLEOTIDE SEQUENCE [LARGE SCALE GENOMIC DNA]</scope>
    <source>
        <strain evidence="4">cv. 9930</strain>
    </source>
</reference>
<evidence type="ECO:0000313" key="3">
    <source>
        <dbReference type="EMBL" id="KGN61652.1"/>
    </source>
</evidence>
<dbReference type="Proteomes" id="UP000029981">
    <property type="component" value="Chromosome 2"/>
</dbReference>
<dbReference type="KEGG" id="csv:101218962"/>
<dbReference type="OrthoDB" id="678088at2759"/>
<dbReference type="PANTHER" id="PTHR34575">
    <property type="entry name" value="PROTEIN PAM68, CHLOROPLASTIC"/>
    <property type="match status" value="1"/>
</dbReference>
<gene>
    <name evidence="3" type="ORF">Csa_2G213970</name>
</gene>
<dbReference type="AlphaFoldDB" id="A0A0A0LLM4"/>
<reference evidence="3 4" key="1">
    <citation type="journal article" date="2009" name="Nat. Genet.">
        <title>The genome of the cucumber, Cucumis sativus L.</title>
        <authorList>
            <person name="Huang S."/>
            <person name="Li R."/>
            <person name="Zhang Z."/>
            <person name="Li L."/>
            <person name="Gu X."/>
            <person name="Fan W."/>
            <person name="Lucas W.J."/>
            <person name="Wang X."/>
            <person name="Xie B."/>
            <person name="Ni P."/>
            <person name="Ren Y."/>
            <person name="Zhu H."/>
            <person name="Li J."/>
            <person name="Lin K."/>
            <person name="Jin W."/>
            <person name="Fei Z."/>
            <person name="Li G."/>
            <person name="Staub J."/>
            <person name="Kilian A."/>
            <person name="van der Vossen E.A."/>
            <person name="Wu Y."/>
            <person name="Guo J."/>
            <person name="He J."/>
            <person name="Jia Z."/>
            <person name="Ren Y."/>
            <person name="Tian G."/>
            <person name="Lu Y."/>
            <person name="Ruan J."/>
            <person name="Qian W."/>
            <person name="Wang M."/>
            <person name="Huang Q."/>
            <person name="Li B."/>
            <person name="Xuan Z."/>
            <person name="Cao J."/>
            <person name="Asan"/>
            <person name="Wu Z."/>
            <person name="Zhang J."/>
            <person name="Cai Q."/>
            <person name="Bai Y."/>
            <person name="Zhao B."/>
            <person name="Han Y."/>
            <person name="Li Y."/>
            <person name="Li X."/>
            <person name="Wang S."/>
            <person name="Shi Q."/>
            <person name="Liu S."/>
            <person name="Cho W.K."/>
            <person name="Kim J.Y."/>
            <person name="Xu Y."/>
            <person name="Heller-Uszynska K."/>
            <person name="Miao H."/>
            <person name="Cheng Z."/>
            <person name="Zhang S."/>
            <person name="Wu J."/>
            <person name="Yang Y."/>
            <person name="Kang H."/>
            <person name="Li M."/>
            <person name="Liang H."/>
            <person name="Ren X."/>
            <person name="Shi Z."/>
            <person name="Wen M."/>
            <person name="Jian M."/>
            <person name="Yang H."/>
            <person name="Zhang G."/>
            <person name="Yang Z."/>
            <person name="Chen R."/>
            <person name="Liu S."/>
            <person name="Li J."/>
            <person name="Ma L."/>
            <person name="Liu H."/>
            <person name="Zhou Y."/>
            <person name="Zhao J."/>
            <person name="Fang X."/>
            <person name="Li G."/>
            <person name="Fang L."/>
            <person name="Li Y."/>
            <person name="Liu D."/>
            <person name="Zheng H."/>
            <person name="Zhang Y."/>
            <person name="Qin N."/>
            <person name="Li Z."/>
            <person name="Yang G."/>
            <person name="Yang S."/>
            <person name="Bolund L."/>
            <person name="Kristiansen K."/>
            <person name="Zheng H."/>
            <person name="Li S."/>
            <person name="Zhang X."/>
            <person name="Yang H."/>
            <person name="Wang J."/>
            <person name="Sun R."/>
            <person name="Zhang B."/>
            <person name="Jiang S."/>
            <person name="Wang J."/>
            <person name="Du Y."/>
            <person name="Li S."/>
        </authorList>
    </citation>
    <scope>NUCLEOTIDE SEQUENCE [LARGE SCALE GENOMIC DNA]</scope>
    <source>
        <strain evidence="4">cv. 9930</strain>
    </source>
</reference>
<dbReference type="EMBL" id="CM002923">
    <property type="protein sequence ID" value="KGN61652.1"/>
    <property type="molecule type" value="Genomic_DNA"/>
</dbReference>
<keyword evidence="2" id="KW-0812">Transmembrane</keyword>
<keyword evidence="2" id="KW-1133">Transmembrane helix</keyword>
<sequence>MKSLACSFPQALLLSNPPPWNQRTLIINHSTITNNLTNFTPTLSRGQVQVNAKGFTNSPRTAKNRETTAQNNNEDDDDEIPEAVYSRIITRILAFVGIPMAFGVTLLKIFQAIKEQNLWDVPIWVPFFTTFLTFGASTMGIAYGTLSTSLDPEKKGSVLGWEEAQKNWVEMWKEEDEGRR</sequence>
<dbReference type="GO" id="GO:0010258">
    <property type="term" value="P:NADH dehydrogenase complex (plastoquinone) assembly"/>
    <property type="evidence" value="ECO:0000318"/>
    <property type="project" value="GO_Central"/>
</dbReference>
<feature type="transmembrane region" description="Helical" evidence="2">
    <location>
        <begin position="92"/>
        <end position="111"/>
    </location>
</feature>
<dbReference type="Gramene" id="KGN61652">
    <property type="protein sequence ID" value="KGN61652"/>
    <property type="gene ID" value="Csa_2G213970"/>
</dbReference>
<accession>A0A0A0LLM4</accession>
<dbReference type="OMA" id="GIFSTSW"/>
<reference evidence="3 4" key="2">
    <citation type="journal article" date="2009" name="PLoS ONE">
        <title>An integrated genetic and cytogenetic map of the cucumber genome.</title>
        <authorList>
            <person name="Ren Y."/>
            <person name="Zhang Z."/>
            <person name="Liu J."/>
            <person name="Staub J.E."/>
            <person name="Han Y."/>
            <person name="Cheng Z."/>
            <person name="Li X."/>
            <person name="Lu J."/>
            <person name="Miao H."/>
            <person name="Kang H."/>
            <person name="Xie B."/>
            <person name="Gu X."/>
            <person name="Wang X."/>
            <person name="Du Y."/>
            <person name="Jin W."/>
            <person name="Huang S."/>
        </authorList>
    </citation>
    <scope>NUCLEOTIDE SEQUENCE [LARGE SCALE GENOMIC DNA]</scope>
    <source>
        <strain evidence="4">cv. 9930</strain>
    </source>
</reference>
<feature type="region of interest" description="Disordered" evidence="1">
    <location>
        <begin position="54"/>
        <end position="78"/>
    </location>
</feature>
<feature type="transmembrane region" description="Helical" evidence="2">
    <location>
        <begin position="123"/>
        <end position="146"/>
    </location>
</feature>
<proteinExistence type="predicted"/>
<dbReference type="InterPro" id="IPR021855">
    <property type="entry name" value="PAM68-like"/>
</dbReference>